<organism evidence="1">
    <name type="scientific">Lichtheimia ramosa</name>
    <dbReference type="NCBI Taxonomy" id="688394"/>
    <lineage>
        <taxon>Eukaryota</taxon>
        <taxon>Fungi</taxon>
        <taxon>Fungi incertae sedis</taxon>
        <taxon>Mucoromycota</taxon>
        <taxon>Mucoromycotina</taxon>
        <taxon>Mucoromycetes</taxon>
        <taxon>Mucorales</taxon>
        <taxon>Lichtheimiaceae</taxon>
        <taxon>Lichtheimia</taxon>
    </lineage>
</organism>
<evidence type="ECO:0000313" key="1">
    <source>
        <dbReference type="EMBL" id="CDS06479.1"/>
    </source>
</evidence>
<protein>
    <submittedName>
        <fullName evidence="1">Uncharacterized protein</fullName>
    </submittedName>
</protein>
<reference evidence="1" key="1">
    <citation type="journal article" date="2014" name="Genome Announc.">
        <title>De novo whole-genome sequence and genome annotation of Lichtheimia ramosa.</title>
        <authorList>
            <person name="Linde J."/>
            <person name="Schwartze V."/>
            <person name="Binder U."/>
            <person name="Lass-Florl C."/>
            <person name="Voigt K."/>
            <person name="Horn F."/>
        </authorList>
    </citation>
    <scope>NUCLEOTIDE SEQUENCE</scope>
    <source>
        <strain evidence="1">JMRC FSU:6197</strain>
    </source>
</reference>
<sequence length="154" mass="17628">MALSKQSGAFMENIKVLTYTSIALGKLDHEEVSGCKAEPFKLYLQYLRDNLAGFKVAKTVNNWNHLITTGGIALLKLTKIYGVQILLFPLVFPWKSFGDMSKKDIDSAIKDKEFWKEYIDVIGPLYNTTPNKVKKNLEHWYRDIMANIPPKTLE</sequence>
<proteinExistence type="predicted"/>
<name>A0A077WH71_9FUNG</name>
<dbReference type="AlphaFoldDB" id="A0A077WH71"/>
<gene>
    <name evidence="1" type="ORF">LRAMOSA09007</name>
</gene>
<dbReference type="EMBL" id="LK023320">
    <property type="protein sequence ID" value="CDS06479.1"/>
    <property type="molecule type" value="Genomic_DNA"/>
</dbReference>
<accession>A0A077WH71</accession>